<dbReference type="EC" id="3.2.1.52" evidence="3"/>
<dbReference type="Gene3D" id="3.20.20.80">
    <property type="entry name" value="Glycosidases"/>
    <property type="match status" value="1"/>
</dbReference>
<evidence type="ECO:0000256" key="5">
    <source>
        <dbReference type="ARBA" id="ARBA00023295"/>
    </source>
</evidence>
<keyword evidence="5" id="KW-0326">Glycosidase</keyword>
<sequence length="683" mass="79003">METIFNNTFSKSVHKGLTVLVVALFSLSVNAQIEFNKLAKKYPIIPTPQEVEYGKKERAFKSISIIRNDFEKLDLVPQIVLTKEGLGTGSKDINIEIIQDKKQSNEEGYTLKIDKNITITAPTVKGAYYGLQTLRQLIRNNGKKFTLPQVGVKDWPAFKIRGFMHDTGRNFQSIEQLKEQIDILAQYKYNVFHWHLTDDPGWRLESKLYPELKTDNSFSRHVGKFYSQEDFKEILAYCKERQITLIPEFDIPGHTNAFRKAFGIKTMKEERVIPILIDLFDELMGLADAEEMPYIHIGTDEVRNAPEYVEDEMILTLMNHIKSKGRELIVWKEGIVIEEDSTSINQLWAQHNVREGHRFIDSRANYINHLDPFAGMARLFFQQPCRQPAGDSLALGGILCAWPDNNVAEERDILKQNPIYPSMVFYSDAVWKGREKNYPEYWAKLPPKGTEEFNRFKHFEHKVLVHRDLFFRDKEFPYVRQTDASWKVIGPFDHKGDFTTSFPVEKVLVSSYLVDGNAYSWDDSPVGGTIHLKHFFGFPAITNAKEGTYYAHTKIYSPETREQAFWVGFYGWSRSGGRRGGPAPSLGQWHITEPKIWVNNEEILPPVWKQPELAVATDEIPFMDEDYFYREPTMIKLNKGWNTVLLKIPHGGGSWKWMYTVMPVHIVGKDVREVTDLKFDASF</sequence>
<dbReference type="PANTHER" id="PTHR22600">
    <property type="entry name" value="BETA-HEXOSAMINIDASE"/>
    <property type="match status" value="1"/>
</dbReference>
<protein>
    <recommendedName>
        <fullName evidence="3">beta-N-acetylhexosaminidase</fullName>
        <ecNumber evidence="3">3.2.1.52</ecNumber>
    </recommendedName>
</protein>
<organism evidence="8 9">
    <name type="scientific">Arenibacter certesii</name>
    <dbReference type="NCBI Taxonomy" id="228955"/>
    <lineage>
        <taxon>Bacteria</taxon>
        <taxon>Pseudomonadati</taxon>
        <taxon>Bacteroidota</taxon>
        <taxon>Flavobacteriia</taxon>
        <taxon>Flavobacteriales</taxon>
        <taxon>Flavobacteriaceae</taxon>
        <taxon>Arenibacter</taxon>
    </lineage>
</organism>
<evidence type="ECO:0000259" key="6">
    <source>
        <dbReference type="Pfam" id="PF00728"/>
    </source>
</evidence>
<comment type="catalytic activity">
    <reaction evidence="1">
        <text>Hydrolysis of terminal non-reducing N-acetyl-D-hexosamine residues in N-acetyl-beta-D-hexosaminides.</text>
        <dbReference type="EC" id="3.2.1.52"/>
    </reaction>
</comment>
<dbReference type="SUPFAM" id="SSF51445">
    <property type="entry name" value="(Trans)glycosidases"/>
    <property type="match status" value="1"/>
</dbReference>
<reference evidence="8" key="1">
    <citation type="journal article" date="2014" name="Int. J. Syst. Evol. Microbiol.">
        <title>Complete genome sequence of Corynebacterium casei LMG S-19264T (=DSM 44701T), isolated from a smear-ripened cheese.</title>
        <authorList>
            <consortium name="US DOE Joint Genome Institute (JGI-PGF)"/>
            <person name="Walter F."/>
            <person name="Albersmeier A."/>
            <person name="Kalinowski J."/>
            <person name="Ruckert C."/>
        </authorList>
    </citation>
    <scope>NUCLEOTIDE SEQUENCE</scope>
    <source>
        <strain evidence="8">KCTC 12113</strain>
    </source>
</reference>
<dbReference type="PANTHER" id="PTHR22600:SF57">
    <property type="entry name" value="BETA-N-ACETYLHEXOSAMINIDASE"/>
    <property type="match status" value="1"/>
</dbReference>
<dbReference type="InterPro" id="IPR025705">
    <property type="entry name" value="Beta_hexosaminidase_sua/sub"/>
</dbReference>
<dbReference type="RefSeq" id="WP_026812970.1">
    <property type="nucleotide sequence ID" value="NZ_BMWP01000004.1"/>
</dbReference>
<evidence type="ECO:0000256" key="3">
    <source>
        <dbReference type="ARBA" id="ARBA00012663"/>
    </source>
</evidence>
<keyword evidence="4" id="KW-0378">Hydrolase</keyword>
<evidence type="ECO:0000259" key="7">
    <source>
        <dbReference type="Pfam" id="PF02838"/>
    </source>
</evidence>
<evidence type="ECO:0000313" key="8">
    <source>
        <dbReference type="EMBL" id="GGW26588.1"/>
    </source>
</evidence>
<dbReference type="GO" id="GO:0004563">
    <property type="term" value="F:beta-N-acetylhexosaminidase activity"/>
    <property type="evidence" value="ECO:0007669"/>
    <property type="project" value="UniProtKB-EC"/>
</dbReference>
<evidence type="ECO:0000313" key="9">
    <source>
        <dbReference type="Proteomes" id="UP000634668"/>
    </source>
</evidence>
<comment type="similarity">
    <text evidence="2">Belongs to the glycosyl hydrolase 20 family.</text>
</comment>
<dbReference type="InterPro" id="IPR017853">
    <property type="entry name" value="GH"/>
</dbReference>
<evidence type="ECO:0000256" key="4">
    <source>
        <dbReference type="ARBA" id="ARBA00022801"/>
    </source>
</evidence>
<gene>
    <name evidence="8" type="ORF">GCM10007383_09700</name>
</gene>
<dbReference type="PRINTS" id="PR00738">
    <property type="entry name" value="GLHYDRLASE20"/>
</dbReference>
<accession>A0A918IQ74</accession>
<evidence type="ECO:0000256" key="2">
    <source>
        <dbReference type="ARBA" id="ARBA00006285"/>
    </source>
</evidence>
<proteinExistence type="inferred from homology"/>
<name>A0A918IQ74_9FLAO</name>
<dbReference type="InterPro" id="IPR029018">
    <property type="entry name" value="Hex-like_dom2"/>
</dbReference>
<dbReference type="InterPro" id="IPR015882">
    <property type="entry name" value="HEX_bac_N"/>
</dbReference>
<feature type="domain" description="Glycoside hydrolase family 20 catalytic" evidence="6">
    <location>
        <begin position="158"/>
        <end position="322"/>
    </location>
</feature>
<dbReference type="EMBL" id="BMWP01000004">
    <property type="protein sequence ID" value="GGW26588.1"/>
    <property type="molecule type" value="Genomic_DNA"/>
</dbReference>
<dbReference type="Pfam" id="PF02838">
    <property type="entry name" value="Glyco_hydro_20b"/>
    <property type="match status" value="1"/>
</dbReference>
<dbReference type="Gene3D" id="3.30.379.10">
    <property type="entry name" value="Chitobiase/beta-hexosaminidase domain 2-like"/>
    <property type="match status" value="1"/>
</dbReference>
<dbReference type="GO" id="GO:0030203">
    <property type="term" value="P:glycosaminoglycan metabolic process"/>
    <property type="evidence" value="ECO:0007669"/>
    <property type="project" value="TreeGrafter"/>
</dbReference>
<keyword evidence="9" id="KW-1185">Reference proteome</keyword>
<feature type="domain" description="Beta-hexosaminidase bacterial type N-terminal" evidence="7">
    <location>
        <begin position="42"/>
        <end position="155"/>
    </location>
</feature>
<dbReference type="GO" id="GO:0016020">
    <property type="term" value="C:membrane"/>
    <property type="evidence" value="ECO:0007669"/>
    <property type="project" value="TreeGrafter"/>
</dbReference>
<dbReference type="SUPFAM" id="SSF55545">
    <property type="entry name" value="beta-N-acetylhexosaminidase-like domain"/>
    <property type="match status" value="1"/>
</dbReference>
<dbReference type="InterPro" id="IPR015883">
    <property type="entry name" value="Glyco_hydro_20_cat"/>
</dbReference>
<comment type="caution">
    <text evidence="8">The sequence shown here is derived from an EMBL/GenBank/DDBJ whole genome shotgun (WGS) entry which is preliminary data.</text>
</comment>
<dbReference type="GO" id="GO:0005975">
    <property type="term" value="P:carbohydrate metabolic process"/>
    <property type="evidence" value="ECO:0007669"/>
    <property type="project" value="InterPro"/>
</dbReference>
<dbReference type="AlphaFoldDB" id="A0A918IQ74"/>
<dbReference type="Proteomes" id="UP000634668">
    <property type="component" value="Unassembled WGS sequence"/>
</dbReference>
<reference evidence="8" key="2">
    <citation type="submission" date="2020-09" db="EMBL/GenBank/DDBJ databases">
        <authorList>
            <person name="Sun Q."/>
            <person name="Kim S."/>
        </authorList>
    </citation>
    <scope>NUCLEOTIDE SEQUENCE</scope>
    <source>
        <strain evidence="8">KCTC 12113</strain>
    </source>
</reference>
<evidence type="ECO:0000256" key="1">
    <source>
        <dbReference type="ARBA" id="ARBA00001231"/>
    </source>
</evidence>
<dbReference type="Pfam" id="PF00728">
    <property type="entry name" value="Glyco_hydro_20"/>
    <property type="match status" value="1"/>
</dbReference>